<evidence type="ECO:0000313" key="1">
    <source>
        <dbReference type="EMBL" id="KAK6747710.1"/>
    </source>
</evidence>
<sequence>MANLYDPIQTPLVLYYAKKHASPKMIITLMLLVFSTVSACDLKTKVISETHHPMWAQFTFHNETTSPVYTFTREGQNYTLHITGLFCNLKPTVLKAYKEAPGPGVKPVGQTSAFIEGMGMLDYLVYWNFPPRMGMRAGVSCGFGDCGSRG</sequence>
<accession>A0ABR1DB34</accession>
<dbReference type="EMBL" id="JAVFWL010000004">
    <property type="protein sequence ID" value="KAK6747710.1"/>
    <property type="molecule type" value="Genomic_DNA"/>
</dbReference>
<dbReference type="PANTHER" id="PTHR37427">
    <property type="entry name" value="PROTEIN CBG20963-RELATED"/>
    <property type="match status" value="1"/>
</dbReference>
<dbReference type="PANTHER" id="PTHR37427:SF3">
    <property type="entry name" value="ADENOSINE DEAMINASE"/>
    <property type="match status" value="1"/>
</dbReference>
<proteinExistence type="predicted"/>
<organism evidence="1 2">
    <name type="scientific">Necator americanus</name>
    <name type="common">Human hookworm</name>
    <dbReference type="NCBI Taxonomy" id="51031"/>
    <lineage>
        <taxon>Eukaryota</taxon>
        <taxon>Metazoa</taxon>
        <taxon>Ecdysozoa</taxon>
        <taxon>Nematoda</taxon>
        <taxon>Chromadorea</taxon>
        <taxon>Rhabditida</taxon>
        <taxon>Rhabditina</taxon>
        <taxon>Rhabditomorpha</taxon>
        <taxon>Strongyloidea</taxon>
        <taxon>Ancylostomatidae</taxon>
        <taxon>Bunostominae</taxon>
        <taxon>Necator</taxon>
    </lineage>
</organism>
<dbReference type="Proteomes" id="UP001303046">
    <property type="component" value="Unassembled WGS sequence"/>
</dbReference>
<reference evidence="1 2" key="1">
    <citation type="submission" date="2023-08" db="EMBL/GenBank/DDBJ databases">
        <title>A Necator americanus chromosomal reference genome.</title>
        <authorList>
            <person name="Ilik V."/>
            <person name="Petrzelkova K.J."/>
            <person name="Pardy F."/>
            <person name="Fuh T."/>
            <person name="Niatou-Singa F.S."/>
            <person name="Gouil Q."/>
            <person name="Baker L."/>
            <person name="Ritchie M.E."/>
            <person name="Jex A.R."/>
            <person name="Gazzola D."/>
            <person name="Li H."/>
            <person name="Toshio Fujiwara R."/>
            <person name="Zhan B."/>
            <person name="Aroian R.V."/>
            <person name="Pafco B."/>
            <person name="Schwarz E.M."/>
        </authorList>
    </citation>
    <scope>NUCLEOTIDE SEQUENCE [LARGE SCALE GENOMIC DNA]</scope>
    <source>
        <strain evidence="1 2">Aroian</strain>
        <tissue evidence="1">Whole animal</tissue>
    </source>
</reference>
<keyword evidence="2" id="KW-1185">Reference proteome</keyword>
<gene>
    <name evidence="1" type="primary">Necator_chrIV.g14025</name>
    <name evidence="1" type="ORF">RB195_000731</name>
</gene>
<evidence type="ECO:0000313" key="2">
    <source>
        <dbReference type="Proteomes" id="UP001303046"/>
    </source>
</evidence>
<protein>
    <submittedName>
        <fullName evidence="1">Uncharacterized protein</fullName>
    </submittedName>
</protein>
<name>A0ABR1DB34_NECAM</name>
<comment type="caution">
    <text evidence="1">The sequence shown here is derived from an EMBL/GenBank/DDBJ whole genome shotgun (WGS) entry which is preliminary data.</text>
</comment>